<evidence type="ECO:0008006" key="4">
    <source>
        <dbReference type="Google" id="ProtNLM"/>
    </source>
</evidence>
<keyword evidence="1" id="KW-1133">Transmembrane helix</keyword>
<keyword evidence="3" id="KW-1185">Reference proteome</keyword>
<evidence type="ECO:0000313" key="2">
    <source>
        <dbReference type="EMBL" id="GAA1122382.1"/>
    </source>
</evidence>
<keyword evidence="1" id="KW-0472">Membrane</keyword>
<evidence type="ECO:0000313" key="3">
    <source>
        <dbReference type="Proteomes" id="UP001499987"/>
    </source>
</evidence>
<evidence type="ECO:0000256" key="1">
    <source>
        <dbReference type="SAM" id="Phobius"/>
    </source>
</evidence>
<sequence>MRPAAGTMHAGRPGGAAVYWVGLALCVLFGGELGAVAAGIADTSVPLIVISANLAPWTAMLGFALLLAGRRRRQEAVAGPVRTEAAMARIESSRAVGEGPEIPLQLDLTVAPTGRSAYRAHATAVVNLMDLEDYRAGRTVVVDHDPERPWDVRVRRRSGAEFAGRIALAKIDTAPVETRRSAPARTREAGGIRLGLLAALAGALLSLVPFHGFYG</sequence>
<protein>
    <recommendedName>
        <fullName evidence="4">DUF3592 domain-containing protein</fullName>
    </recommendedName>
</protein>
<feature type="transmembrane region" description="Helical" evidence="1">
    <location>
        <begin position="47"/>
        <end position="68"/>
    </location>
</feature>
<reference evidence="3" key="1">
    <citation type="journal article" date="2019" name="Int. J. Syst. Evol. Microbiol.">
        <title>The Global Catalogue of Microorganisms (GCM) 10K type strain sequencing project: providing services to taxonomists for standard genome sequencing and annotation.</title>
        <authorList>
            <consortium name="The Broad Institute Genomics Platform"/>
            <consortium name="The Broad Institute Genome Sequencing Center for Infectious Disease"/>
            <person name="Wu L."/>
            <person name="Ma J."/>
        </authorList>
    </citation>
    <scope>NUCLEOTIDE SEQUENCE [LARGE SCALE GENOMIC DNA]</scope>
    <source>
        <strain evidence="3">JCM 13002</strain>
    </source>
</reference>
<feature type="transmembrane region" description="Helical" evidence="1">
    <location>
        <begin position="194"/>
        <end position="214"/>
    </location>
</feature>
<accession>A0ABP4EUE2</accession>
<dbReference type="EMBL" id="BAAALD010000131">
    <property type="protein sequence ID" value="GAA1122382.1"/>
    <property type="molecule type" value="Genomic_DNA"/>
</dbReference>
<name>A0ABP4EUE2_9ACTN</name>
<keyword evidence="1" id="KW-0812">Transmembrane</keyword>
<proteinExistence type="predicted"/>
<feature type="transmembrane region" description="Helical" evidence="1">
    <location>
        <begin position="17"/>
        <end position="41"/>
    </location>
</feature>
<organism evidence="2 3">
    <name type="scientific">Kitasatospora arboriphila</name>
    <dbReference type="NCBI Taxonomy" id="258052"/>
    <lineage>
        <taxon>Bacteria</taxon>
        <taxon>Bacillati</taxon>
        <taxon>Actinomycetota</taxon>
        <taxon>Actinomycetes</taxon>
        <taxon>Kitasatosporales</taxon>
        <taxon>Streptomycetaceae</taxon>
        <taxon>Kitasatospora</taxon>
    </lineage>
</organism>
<dbReference type="Proteomes" id="UP001499987">
    <property type="component" value="Unassembled WGS sequence"/>
</dbReference>
<comment type="caution">
    <text evidence="2">The sequence shown here is derived from an EMBL/GenBank/DDBJ whole genome shotgun (WGS) entry which is preliminary data.</text>
</comment>
<gene>
    <name evidence="2" type="ORF">GCM10009663_72220</name>
</gene>